<dbReference type="EMBL" id="CM026421">
    <property type="protein sequence ID" value="KAG0589345.1"/>
    <property type="molecule type" value="Genomic_DNA"/>
</dbReference>
<evidence type="ECO:0000313" key="4">
    <source>
        <dbReference type="Proteomes" id="UP000822688"/>
    </source>
</evidence>
<dbReference type="AlphaFoldDB" id="A0A8T0J2Q1"/>
<protein>
    <submittedName>
        <fullName evidence="3">Uncharacterized protein</fullName>
    </submittedName>
</protein>
<dbReference type="EMBL" id="CM026421">
    <property type="protein sequence ID" value="KAG0589346.1"/>
    <property type="molecule type" value="Genomic_DNA"/>
</dbReference>
<keyword evidence="4" id="KW-1185">Reference proteome</keyword>
<feature type="region of interest" description="Disordered" evidence="2">
    <location>
        <begin position="280"/>
        <end position="306"/>
    </location>
</feature>
<feature type="coiled-coil region" evidence="1">
    <location>
        <begin position="252"/>
        <end position="279"/>
    </location>
</feature>
<accession>A0A8T0J2Q1</accession>
<gene>
    <name evidence="3" type="ORF">KC19_1G014800</name>
</gene>
<evidence type="ECO:0000256" key="2">
    <source>
        <dbReference type="SAM" id="MobiDB-lite"/>
    </source>
</evidence>
<reference evidence="3" key="1">
    <citation type="submission" date="2020-06" db="EMBL/GenBank/DDBJ databases">
        <title>WGS assembly of Ceratodon purpureus strain R40.</title>
        <authorList>
            <person name="Carey S.B."/>
            <person name="Jenkins J."/>
            <person name="Shu S."/>
            <person name="Lovell J.T."/>
            <person name="Sreedasyam A."/>
            <person name="Maumus F."/>
            <person name="Tiley G.P."/>
            <person name="Fernandez-Pozo N."/>
            <person name="Barry K."/>
            <person name="Chen C."/>
            <person name="Wang M."/>
            <person name="Lipzen A."/>
            <person name="Daum C."/>
            <person name="Saski C.A."/>
            <person name="Payton A.C."/>
            <person name="Mcbreen J.C."/>
            <person name="Conrad R.E."/>
            <person name="Kollar L.M."/>
            <person name="Olsson S."/>
            <person name="Huttunen S."/>
            <person name="Landis J.B."/>
            <person name="Wickett N.J."/>
            <person name="Johnson M.G."/>
            <person name="Rensing S.A."/>
            <person name="Grimwood J."/>
            <person name="Schmutz J."/>
            <person name="Mcdaniel S.F."/>
        </authorList>
    </citation>
    <scope>NUCLEOTIDE SEQUENCE</scope>
    <source>
        <strain evidence="3">R40</strain>
    </source>
</reference>
<feature type="coiled-coil region" evidence="1">
    <location>
        <begin position="64"/>
        <end position="199"/>
    </location>
</feature>
<keyword evidence="1" id="KW-0175">Coiled coil</keyword>
<feature type="compositionally biased region" description="Basic residues" evidence="2">
    <location>
        <begin position="294"/>
        <end position="306"/>
    </location>
</feature>
<evidence type="ECO:0000256" key="1">
    <source>
        <dbReference type="SAM" id="Coils"/>
    </source>
</evidence>
<name>A0A8T0J2Q1_CERPU</name>
<comment type="caution">
    <text evidence="3">The sequence shown here is derived from an EMBL/GenBank/DDBJ whole genome shotgun (WGS) entry which is preliminary data.</text>
</comment>
<sequence>MLRIATELAVVASVQMLGEISDINTPYSRVLRTILQNLEQAIYSNYVTPHTEGTFDQVPYFELVDKLEAQNQKMLEEQQRWKVIVKEHKSAADGIQEHMEDLNDLLLKEKAKVAELQHDLLIAQKSLRKVTEKAKDLDHKVEQSRALVFDASNIKQKYEEMVEKHDNVQARYIELTKEVQRLQQNLAAARQEAADGVRKSKYNALHDELMNTQSLLQKAQKYERQAQTYTPRPNWPQIRGGPFIGFPTTQQAAEIVNENKELMERNLRLEAEAATLAVALAEAQQPKAPPEKKGKGKGGKGKGKKK</sequence>
<organism evidence="3 4">
    <name type="scientific">Ceratodon purpureus</name>
    <name type="common">Fire moss</name>
    <name type="synonym">Dicranum purpureum</name>
    <dbReference type="NCBI Taxonomy" id="3225"/>
    <lineage>
        <taxon>Eukaryota</taxon>
        <taxon>Viridiplantae</taxon>
        <taxon>Streptophyta</taxon>
        <taxon>Embryophyta</taxon>
        <taxon>Bryophyta</taxon>
        <taxon>Bryophytina</taxon>
        <taxon>Bryopsida</taxon>
        <taxon>Dicranidae</taxon>
        <taxon>Pseudoditrichales</taxon>
        <taxon>Ditrichaceae</taxon>
        <taxon>Ceratodon</taxon>
    </lineage>
</organism>
<evidence type="ECO:0000313" key="3">
    <source>
        <dbReference type="EMBL" id="KAG0589346.1"/>
    </source>
</evidence>
<dbReference type="Proteomes" id="UP000822688">
    <property type="component" value="Chromosome 1"/>
</dbReference>
<proteinExistence type="predicted"/>